<proteinExistence type="predicted"/>
<protein>
    <submittedName>
        <fullName evidence="1">Uncharacterized protein</fullName>
    </submittedName>
</protein>
<accession>A0ACB6FVI1</accession>
<keyword evidence="2" id="KW-1185">Reference proteome</keyword>
<reference evidence="1 2" key="1">
    <citation type="journal article" date="2019" name="bioRxiv">
        <title>Genomics, evolutionary history and diagnostics of the Alternaria alternata species group including apple and Asian pear pathotypes.</title>
        <authorList>
            <person name="Armitage A.D."/>
            <person name="Cockerton H.M."/>
            <person name="Sreenivasaprasad S."/>
            <person name="Woodhall J.W."/>
            <person name="Lane C.R."/>
            <person name="Harrison R.J."/>
            <person name="Clarkson J.P."/>
        </authorList>
    </citation>
    <scope>NUCLEOTIDE SEQUENCE [LARGE SCALE GENOMIC DNA]</scope>
    <source>
        <strain evidence="1 2">FERA 650</strain>
    </source>
</reference>
<gene>
    <name evidence="1" type="ORF">AG0111_0g2524</name>
</gene>
<name>A0ACB6FVI1_9PLEO</name>
<dbReference type="Proteomes" id="UP000293547">
    <property type="component" value="Unassembled WGS sequence"/>
</dbReference>
<sequence length="231" mass="25154">MASDAPNVVVLGKDPRPLHEIIVIKGRDDALAHAGTAADELVHLKTNPVLRYWTDASRRGTAEKGPVGAAFCLRSLFAGGGWVDCGMKCHNLSTSAVGELHAIAMAMNHAVETLDKLDESARKEVRIELFSDSTHALQKITGDREIDSLDEVTIVRDILELLRFLPVEPGRVQMFWSPAHSGIAGNERADEKAGMASKQAKDLTNFPFVRSGLAPLDWSRAEVADSFQVMI</sequence>
<evidence type="ECO:0000313" key="2">
    <source>
        <dbReference type="Proteomes" id="UP000293547"/>
    </source>
</evidence>
<comment type="caution">
    <text evidence="1">The sequence shown here is derived from an EMBL/GenBank/DDBJ whole genome shotgun (WGS) entry which is preliminary data.</text>
</comment>
<evidence type="ECO:0000313" key="1">
    <source>
        <dbReference type="EMBL" id="KAB2108447.1"/>
    </source>
</evidence>
<dbReference type="EMBL" id="PDWZ02000002">
    <property type="protein sequence ID" value="KAB2108447.1"/>
    <property type="molecule type" value="Genomic_DNA"/>
</dbReference>
<organism evidence="1 2">
    <name type="scientific">Alternaria gaisen</name>
    <dbReference type="NCBI Taxonomy" id="167740"/>
    <lineage>
        <taxon>Eukaryota</taxon>
        <taxon>Fungi</taxon>
        <taxon>Dikarya</taxon>
        <taxon>Ascomycota</taxon>
        <taxon>Pezizomycotina</taxon>
        <taxon>Dothideomycetes</taxon>
        <taxon>Pleosporomycetidae</taxon>
        <taxon>Pleosporales</taxon>
        <taxon>Pleosporineae</taxon>
        <taxon>Pleosporaceae</taxon>
        <taxon>Alternaria</taxon>
        <taxon>Alternaria sect. Alternaria</taxon>
    </lineage>
</organism>